<proteinExistence type="predicted"/>
<keyword evidence="2" id="KW-1185">Reference proteome</keyword>
<sequence length="33" mass="3907">MRALTRRQPQQHLKSLLIRINLLLRGWFASMSA</sequence>
<reference evidence="1 2" key="1">
    <citation type="submission" date="2021-04" db="EMBL/GenBank/DDBJ databases">
        <authorList>
            <person name="Tang X."/>
            <person name="Zhou X."/>
            <person name="Chen X."/>
            <person name="Cernava T."/>
            <person name="Zhang C."/>
        </authorList>
    </citation>
    <scope>NUCLEOTIDE SEQUENCE [LARGE SCALE GENOMIC DNA]</scope>
    <source>
        <strain evidence="1 2">BH-SS-21</strain>
    </source>
</reference>
<dbReference type="Proteomes" id="UP000677413">
    <property type="component" value="Unassembled WGS sequence"/>
</dbReference>
<evidence type="ECO:0000313" key="1">
    <source>
        <dbReference type="EMBL" id="MBQ0850349.1"/>
    </source>
</evidence>
<dbReference type="EMBL" id="JAGPYQ010000001">
    <property type="protein sequence ID" value="MBQ0850349.1"/>
    <property type="molecule type" value="Genomic_DNA"/>
</dbReference>
<comment type="caution">
    <text evidence="1">The sequence shown here is derived from an EMBL/GenBank/DDBJ whole genome shotgun (WGS) entry which is preliminary data.</text>
</comment>
<accession>A0A941BEA1</accession>
<gene>
    <name evidence="1" type="ORF">J8N05_19365</name>
</gene>
<name>A0A941BEA1_9ACTN</name>
<protein>
    <submittedName>
        <fullName evidence="1">Uncharacterized protein</fullName>
    </submittedName>
</protein>
<dbReference type="AlphaFoldDB" id="A0A941BEA1"/>
<evidence type="ECO:0000313" key="2">
    <source>
        <dbReference type="Proteomes" id="UP000677413"/>
    </source>
</evidence>
<organism evidence="1 2">
    <name type="scientific">Streptomyces liliiviolaceus</name>
    <dbReference type="NCBI Taxonomy" id="2823109"/>
    <lineage>
        <taxon>Bacteria</taxon>
        <taxon>Bacillati</taxon>
        <taxon>Actinomycetota</taxon>
        <taxon>Actinomycetes</taxon>
        <taxon>Kitasatosporales</taxon>
        <taxon>Streptomycetaceae</taxon>
        <taxon>Streptomyces</taxon>
    </lineage>
</organism>